<dbReference type="EMBL" id="MSYM01000001">
    <property type="protein sequence ID" value="OLP08426.1"/>
    <property type="molecule type" value="Genomic_DNA"/>
</dbReference>
<keyword evidence="6" id="KW-1185">Reference proteome</keyword>
<organism evidence="5 6">
    <name type="scientific">Rhodoferax antarcticus ANT.BR</name>
    <dbReference type="NCBI Taxonomy" id="1111071"/>
    <lineage>
        <taxon>Bacteria</taxon>
        <taxon>Pseudomonadati</taxon>
        <taxon>Pseudomonadota</taxon>
        <taxon>Betaproteobacteria</taxon>
        <taxon>Burkholderiales</taxon>
        <taxon>Comamonadaceae</taxon>
        <taxon>Rhodoferax</taxon>
    </lineage>
</organism>
<dbReference type="STRING" id="81479.RA876_14285"/>
<feature type="repeat" description="ANK" evidence="3">
    <location>
        <begin position="173"/>
        <end position="205"/>
    </location>
</feature>
<evidence type="ECO:0000256" key="1">
    <source>
        <dbReference type="ARBA" id="ARBA00022737"/>
    </source>
</evidence>
<dbReference type="PROSITE" id="PS50297">
    <property type="entry name" value="ANK_REP_REGION"/>
    <property type="match status" value="2"/>
</dbReference>
<feature type="repeat" description="ANK" evidence="3">
    <location>
        <begin position="100"/>
        <end position="132"/>
    </location>
</feature>
<evidence type="ECO:0000256" key="2">
    <source>
        <dbReference type="ARBA" id="ARBA00023043"/>
    </source>
</evidence>
<dbReference type="PANTHER" id="PTHR24171">
    <property type="entry name" value="ANKYRIN REPEAT DOMAIN-CONTAINING PROTEIN 39-RELATED"/>
    <property type="match status" value="1"/>
</dbReference>
<protein>
    <submittedName>
        <fullName evidence="5">Ankyrin repeat domain protein</fullName>
    </submittedName>
</protein>
<evidence type="ECO:0000313" key="5">
    <source>
        <dbReference type="EMBL" id="OLP08426.1"/>
    </source>
</evidence>
<dbReference type="AlphaFoldDB" id="A0A1Q8YK54"/>
<dbReference type="SMART" id="SM00248">
    <property type="entry name" value="ANK"/>
    <property type="match status" value="6"/>
</dbReference>
<feature type="region of interest" description="Disordered" evidence="4">
    <location>
        <begin position="279"/>
        <end position="299"/>
    </location>
</feature>
<sequence>MCEDDVLAMLHEACRKSSIEDVRLALSQGVNVNACITGSAGTVLDYAVYVGDVDICRLLIEHGADVNSGTPLITAAHQGHESVCELLIAKGADPNRYAHDGCLALTQAAWRGYAKICALLISGGADTNQIDKFVGSFPLLNATYEQSDDGEGSFETCTVLLNAGANIDQADSSGLTTLMDVAKRGNIETCCLLLTRGAGIDLLNSAGETAIDLAMSARHPETAMLLSVCKQGDQKGRIRELAILDCAKLITSLPERFDDYFQKASAARLPVESRDRQAANGLTLENTETGDQSRADSAFEHGDDKDLEEFDRCIANSPHQRWDGIVRPSSTRFRHWFSDFTEAQQLARWLAVSSGQEIPLCLHQGEWRFSEKALEILDAMDEFAAHCSDDSDAHQQHW</sequence>
<dbReference type="PROSITE" id="PS50088">
    <property type="entry name" value="ANK_REPEAT"/>
    <property type="match status" value="4"/>
</dbReference>
<name>A0A1Q8YK54_9BURK</name>
<dbReference type="Gene3D" id="1.25.40.20">
    <property type="entry name" value="Ankyrin repeat-containing domain"/>
    <property type="match status" value="3"/>
</dbReference>
<dbReference type="RefSeq" id="WP_139313239.1">
    <property type="nucleotide sequence ID" value="NZ_MSYM01000001.1"/>
</dbReference>
<evidence type="ECO:0000256" key="4">
    <source>
        <dbReference type="SAM" id="MobiDB-lite"/>
    </source>
</evidence>
<feature type="repeat" description="ANK" evidence="3">
    <location>
        <begin position="67"/>
        <end position="99"/>
    </location>
</feature>
<feature type="repeat" description="ANK" evidence="3">
    <location>
        <begin position="39"/>
        <end position="71"/>
    </location>
</feature>
<dbReference type="SUPFAM" id="SSF48403">
    <property type="entry name" value="Ankyrin repeat"/>
    <property type="match status" value="1"/>
</dbReference>
<dbReference type="Pfam" id="PF12796">
    <property type="entry name" value="Ank_2"/>
    <property type="match status" value="3"/>
</dbReference>
<keyword evidence="1" id="KW-0677">Repeat</keyword>
<evidence type="ECO:0000256" key="3">
    <source>
        <dbReference type="PROSITE-ProRule" id="PRU00023"/>
    </source>
</evidence>
<gene>
    <name evidence="5" type="ORF">BLL52_0030</name>
</gene>
<reference evidence="5 6" key="1">
    <citation type="submission" date="2017-01" db="EMBL/GenBank/DDBJ databases">
        <title>Genome sequence of Rhodoferax antarcticus ANT.BR, a psychrophilic purple nonsulfur bacterium from an Antarctic microbial mat.</title>
        <authorList>
            <person name="Baker J."/>
            <person name="Riester C."/>
            <person name="Skinner B."/>
            <person name="Newell A."/>
            <person name="Swingley W."/>
            <person name="Madigan M."/>
            <person name="Jung D."/>
            <person name="Asao M."/>
            <person name="Chen M."/>
            <person name="Loughlin P."/>
            <person name="Pan H."/>
            <person name="Lin S."/>
            <person name="Li N."/>
            <person name="Shaw J."/>
            <person name="Prado M."/>
            <person name="Sherman C."/>
            <person name="Li X."/>
            <person name="Tang J."/>
            <person name="Blankenship R."/>
            <person name="Zhao T."/>
            <person name="Touchman J."/>
            <person name="Sattley M."/>
        </authorList>
    </citation>
    <scope>NUCLEOTIDE SEQUENCE [LARGE SCALE GENOMIC DNA]</scope>
    <source>
        <strain evidence="5 6">ANT.BR</strain>
    </source>
</reference>
<keyword evidence="2 3" id="KW-0040">ANK repeat</keyword>
<proteinExistence type="predicted"/>
<dbReference type="InterPro" id="IPR002110">
    <property type="entry name" value="Ankyrin_rpt"/>
</dbReference>
<evidence type="ECO:0000313" key="6">
    <source>
        <dbReference type="Proteomes" id="UP000185911"/>
    </source>
</evidence>
<comment type="caution">
    <text evidence="5">The sequence shown here is derived from an EMBL/GenBank/DDBJ whole genome shotgun (WGS) entry which is preliminary data.</text>
</comment>
<dbReference type="Proteomes" id="UP000185911">
    <property type="component" value="Unassembled WGS sequence"/>
</dbReference>
<accession>A0A1Q8YK54</accession>
<dbReference type="InterPro" id="IPR036770">
    <property type="entry name" value="Ankyrin_rpt-contain_sf"/>
</dbReference>